<evidence type="ECO:0000256" key="1">
    <source>
        <dbReference type="SAM" id="MobiDB-lite"/>
    </source>
</evidence>
<protein>
    <submittedName>
        <fullName evidence="2">Uncharacterized protein</fullName>
    </submittedName>
</protein>
<evidence type="ECO:0000313" key="3">
    <source>
        <dbReference type="Proteomes" id="UP001306508"/>
    </source>
</evidence>
<evidence type="ECO:0000313" key="2">
    <source>
        <dbReference type="EMBL" id="KAK5781648.1"/>
    </source>
</evidence>
<sequence>MVPDSDKNQFKESFKKFTSIFHSKNKDRCEIATDSVPRDEISRVEKSEIFKNRLKNLFKKGHKPSSNSPSSNGNSLEIGSEKNQSSGIGNNFALFFQTDNRNYFDVGTELIVDSNIPRVKKRVILKNKLKKLFQKERKPYFPAPCSEYDSSAPVTLTTGDMVSESSNLKLRKRDIFKNKLKSIFKVNKDDKEINFNCLGKIEQVNQECSFELSENCEILKDLLYEEERAQAYAYVYGNDVSTLSTNTLGEIVLPKRAHKIFNKDDEINGNRCNNSSSSCYSSELLRRDNFKISLPSNSEYNNKLKLNLHNSGNPYRPLVNHDNYQNSFIFQTRPVSEVKESKFKNSIKKIISFIKNKFPSFIVLFST</sequence>
<reference evidence="3" key="1">
    <citation type="submission" date="2023-07" db="EMBL/GenBank/DDBJ databases">
        <title>A draft genome of Kazachstania heterogenica Y-27499.</title>
        <authorList>
            <person name="Donic C."/>
            <person name="Kralova J.S."/>
            <person name="Fidel L."/>
            <person name="Ben-Dor S."/>
            <person name="Jung S."/>
        </authorList>
    </citation>
    <scope>NUCLEOTIDE SEQUENCE [LARGE SCALE GENOMIC DNA]</scope>
    <source>
        <strain evidence="3">Y27499</strain>
    </source>
</reference>
<comment type="caution">
    <text evidence="2">The sequence shown here is derived from an EMBL/GenBank/DDBJ whole genome shotgun (WGS) entry which is preliminary data.</text>
</comment>
<proteinExistence type="predicted"/>
<feature type="region of interest" description="Disordered" evidence="1">
    <location>
        <begin position="59"/>
        <end position="83"/>
    </location>
</feature>
<accession>A0AAN7WTX9</accession>
<dbReference type="AlphaFoldDB" id="A0AAN7WTX9"/>
<dbReference type="EMBL" id="JAWIZZ010000031">
    <property type="protein sequence ID" value="KAK5781648.1"/>
    <property type="molecule type" value="Genomic_DNA"/>
</dbReference>
<gene>
    <name evidence="2" type="ORF">RI543_000833</name>
</gene>
<dbReference type="Proteomes" id="UP001306508">
    <property type="component" value="Unassembled WGS sequence"/>
</dbReference>
<organism evidence="2 3">
    <name type="scientific">Arxiozyma heterogenica</name>
    <dbReference type="NCBI Taxonomy" id="278026"/>
    <lineage>
        <taxon>Eukaryota</taxon>
        <taxon>Fungi</taxon>
        <taxon>Dikarya</taxon>
        <taxon>Ascomycota</taxon>
        <taxon>Saccharomycotina</taxon>
        <taxon>Saccharomycetes</taxon>
        <taxon>Saccharomycetales</taxon>
        <taxon>Saccharomycetaceae</taxon>
        <taxon>Arxiozyma</taxon>
    </lineage>
</organism>
<feature type="compositionally biased region" description="Low complexity" evidence="1">
    <location>
        <begin position="64"/>
        <end position="75"/>
    </location>
</feature>
<keyword evidence="3" id="KW-1185">Reference proteome</keyword>
<name>A0AAN7WTX9_9SACH</name>